<comment type="subcellular location">
    <subcellularLocation>
        <location evidence="1">Membrane</location>
        <topology evidence="1">Multi-pass membrane protein</topology>
    </subcellularLocation>
</comment>
<dbReference type="PANTHER" id="PTHR23252:SF24">
    <property type="entry name" value="TRANSMEMBRANE PROTEIN 145"/>
    <property type="match status" value="1"/>
</dbReference>
<evidence type="ECO:0008006" key="12">
    <source>
        <dbReference type="Google" id="ProtNLM"/>
    </source>
</evidence>
<gene>
    <name evidence="10" type="ORF">ONB1V03_LOCUS13604</name>
</gene>
<proteinExistence type="predicted"/>
<keyword evidence="11" id="KW-1185">Reference proteome</keyword>
<name>A0A7R9MBL6_9ACAR</name>
<dbReference type="PANTHER" id="PTHR23252">
    <property type="entry name" value="INTIMAL THICKNESS RECEPTOR-RELATED"/>
    <property type="match status" value="1"/>
</dbReference>
<dbReference type="GO" id="GO:0007186">
    <property type="term" value="P:G protein-coupled receptor signaling pathway"/>
    <property type="evidence" value="ECO:0007669"/>
    <property type="project" value="InterPro"/>
</dbReference>
<evidence type="ECO:0000313" key="11">
    <source>
        <dbReference type="Proteomes" id="UP000728032"/>
    </source>
</evidence>
<evidence type="ECO:0000313" key="10">
    <source>
        <dbReference type="EMBL" id="CAD7656968.1"/>
    </source>
</evidence>
<feature type="transmembrane region" description="Helical" evidence="6">
    <location>
        <begin position="223"/>
        <end position="240"/>
    </location>
</feature>
<keyword evidence="2 6" id="KW-0812">Transmembrane</keyword>
<evidence type="ECO:0000256" key="6">
    <source>
        <dbReference type="SAM" id="Phobius"/>
    </source>
</evidence>
<feature type="transmembrane region" description="Helical" evidence="6">
    <location>
        <begin position="162"/>
        <end position="186"/>
    </location>
</feature>
<dbReference type="EMBL" id="CAJPVJ010012115">
    <property type="protein sequence ID" value="CAG2174155.1"/>
    <property type="molecule type" value="Genomic_DNA"/>
</dbReference>
<keyword evidence="4 6" id="KW-0472">Membrane</keyword>
<dbReference type="Pfam" id="PF10192">
    <property type="entry name" value="GPR180-TMEM145_TM"/>
    <property type="match status" value="1"/>
</dbReference>
<dbReference type="GO" id="GO:0016020">
    <property type="term" value="C:membrane"/>
    <property type="evidence" value="ECO:0007669"/>
    <property type="project" value="UniProtKB-SubCell"/>
</dbReference>
<evidence type="ECO:0000256" key="5">
    <source>
        <dbReference type="ARBA" id="ARBA00023180"/>
    </source>
</evidence>
<feature type="chain" id="PRO_5036211452" description="Intimal thickness related receptor IRP domain-containing protein" evidence="7">
    <location>
        <begin position="24"/>
        <end position="294"/>
    </location>
</feature>
<keyword evidence="5" id="KW-0325">Glycoprotein</keyword>
<evidence type="ECO:0000259" key="8">
    <source>
        <dbReference type="Pfam" id="PF10192"/>
    </source>
</evidence>
<feature type="domain" description="GPR180/TMEM145 transmembrane" evidence="8">
    <location>
        <begin position="189"/>
        <end position="293"/>
    </location>
</feature>
<dbReference type="AlphaFoldDB" id="A0A7R9MBL6"/>
<accession>A0A7R9MBL6</accession>
<evidence type="ECO:0000256" key="4">
    <source>
        <dbReference type="ARBA" id="ARBA00023136"/>
    </source>
</evidence>
<organism evidence="10">
    <name type="scientific">Oppiella nova</name>
    <dbReference type="NCBI Taxonomy" id="334625"/>
    <lineage>
        <taxon>Eukaryota</taxon>
        <taxon>Metazoa</taxon>
        <taxon>Ecdysozoa</taxon>
        <taxon>Arthropoda</taxon>
        <taxon>Chelicerata</taxon>
        <taxon>Arachnida</taxon>
        <taxon>Acari</taxon>
        <taxon>Acariformes</taxon>
        <taxon>Sarcoptiformes</taxon>
        <taxon>Oribatida</taxon>
        <taxon>Brachypylina</taxon>
        <taxon>Oppioidea</taxon>
        <taxon>Oppiidae</taxon>
        <taxon>Oppiella</taxon>
    </lineage>
</organism>
<feature type="non-terminal residue" evidence="10">
    <location>
        <position position="1"/>
    </location>
</feature>
<evidence type="ECO:0000256" key="7">
    <source>
        <dbReference type="SAM" id="SignalP"/>
    </source>
</evidence>
<sequence>MSFIISNLTNWVFLSRFCFLSQDGVFEYDVSYPKNYGPQNFLLYFDSVYQWPAIYKKGKTCEDKHKILDNDNNQVITLANYTTEIKATHASGCKEYHEDYDNLTVWYRCTHYRKFHSYRERWWFIALDNCNSTKGLKLRYKITMTNNVNDGWLRHFSADEFYILHTDLIFTILYYALFIASCFEAWRSMEAVSTIIFLLLLILLAKGFTVTRARLKMSTSIKIGVFMTLFTITYGILFFHEQTYFDPGEVLYLYESPFGYGLIALRLIGWGWFVYAIVFTLIHYPQKSSFFTRL</sequence>
<keyword evidence="3 6" id="KW-1133">Transmembrane helix</keyword>
<feature type="domain" description="GPR180-like N-terminal" evidence="9">
    <location>
        <begin position="8"/>
        <end position="140"/>
    </location>
</feature>
<feature type="signal peptide" evidence="7">
    <location>
        <begin position="1"/>
        <end position="23"/>
    </location>
</feature>
<protein>
    <recommendedName>
        <fullName evidence="12">Intimal thickness related receptor IRP domain-containing protein</fullName>
    </recommendedName>
</protein>
<keyword evidence="7" id="KW-0732">Signal</keyword>
<evidence type="ECO:0000256" key="1">
    <source>
        <dbReference type="ARBA" id="ARBA00004141"/>
    </source>
</evidence>
<dbReference type="InterPro" id="IPR019336">
    <property type="entry name" value="GPR180/TMEM145_TM"/>
</dbReference>
<dbReference type="Pfam" id="PF21892">
    <property type="entry name" value="TMEM145_N"/>
    <property type="match status" value="1"/>
</dbReference>
<dbReference type="EMBL" id="OC926940">
    <property type="protein sequence ID" value="CAD7656968.1"/>
    <property type="molecule type" value="Genomic_DNA"/>
</dbReference>
<evidence type="ECO:0000256" key="3">
    <source>
        <dbReference type="ARBA" id="ARBA00022989"/>
    </source>
</evidence>
<dbReference type="InterPro" id="IPR053880">
    <property type="entry name" value="GPR180-like_N"/>
</dbReference>
<dbReference type="GO" id="GO:0019236">
    <property type="term" value="P:response to pheromone"/>
    <property type="evidence" value="ECO:0007669"/>
    <property type="project" value="InterPro"/>
</dbReference>
<feature type="transmembrane region" description="Helical" evidence="6">
    <location>
        <begin position="260"/>
        <end position="284"/>
    </location>
</feature>
<evidence type="ECO:0000256" key="2">
    <source>
        <dbReference type="ARBA" id="ARBA00022692"/>
    </source>
</evidence>
<feature type="transmembrane region" description="Helical" evidence="6">
    <location>
        <begin position="192"/>
        <end position="211"/>
    </location>
</feature>
<dbReference type="OrthoDB" id="205745at2759"/>
<evidence type="ECO:0000259" key="9">
    <source>
        <dbReference type="Pfam" id="PF21892"/>
    </source>
</evidence>
<reference evidence="10" key="1">
    <citation type="submission" date="2020-11" db="EMBL/GenBank/DDBJ databases">
        <authorList>
            <person name="Tran Van P."/>
        </authorList>
    </citation>
    <scope>NUCLEOTIDE SEQUENCE</scope>
</reference>
<dbReference type="InterPro" id="IPR047831">
    <property type="entry name" value="GPR180/TMEM145"/>
</dbReference>
<dbReference type="Proteomes" id="UP000728032">
    <property type="component" value="Unassembled WGS sequence"/>
</dbReference>